<reference evidence="1 2" key="1">
    <citation type="submission" date="2024-12" db="EMBL/GenBank/DDBJ databases">
        <title>The unique morphological basis and parallel evolutionary history of personate flowers in Penstemon.</title>
        <authorList>
            <person name="Depatie T.H."/>
            <person name="Wessinger C.A."/>
        </authorList>
    </citation>
    <scope>NUCLEOTIDE SEQUENCE [LARGE SCALE GENOMIC DNA]</scope>
    <source>
        <strain evidence="1">WTNN_2</strain>
        <tissue evidence="1">Leaf</tissue>
    </source>
</reference>
<name>A0ABD3TBX1_9LAMI</name>
<comment type="caution">
    <text evidence="1">The sequence shown here is derived from an EMBL/GenBank/DDBJ whole genome shotgun (WGS) entry which is preliminary data.</text>
</comment>
<dbReference type="Proteomes" id="UP001634393">
    <property type="component" value="Unassembled WGS sequence"/>
</dbReference>
<gene>
    <name evidence="1" type="ORF">ACJIZ3_008804</name>
</gene>
<evidence type="ECO:0000313" key="2">
    <source>
        <dbReference type="Proteomes" id="UP001634393"/>
    </source>
</evidence>
<dbReference type="EMBL" id="JBJXBP010000004">
    <property type="protein sequence ID" value="KAL3834068.1"/>
    <property type="molecule type" value="Genomic_DNA"/>
</dbReference>
<keyword evidence="2" id="KW-1185">Reference proteome</keyword>
<sequence length="158" mass="17334">MSVPIDTRRLSPPETPRWPSSPITACTRIFFFDLERVLGSLNSAANMRVSSTVSIGNKRSSCITYADITLSNLDSNCSPLRVMVPFKLPFAMRLARASISVDFPDPEAPITAMISPSRASPEMSSRIVFVPVKLVSPAAAVRRLKKVGRAILRRAFVL</sequence>
<evidence type="ECO:0000313" key="1">
    <source>
        <dbReference type="EMBL" id="KAL3834068.1"/>
    </source>
</evidence>
<accession>A0ABD3TBX1</accession>
<dbReference type="AlphaFoldDB" id="A0ABD3TBX1"/>
<protein>
    <submittedName>
        <fullName evidence="1">Uncharacterized protein</fullName>
    </submittedName>
</protein>
<organism evidence="1 2">
    <name type="scientific">Penstemon smallii</name>
    <dbReference type="NCBI Taxonomy" id="265156"/>
    <lineage>
        <taxon>Eukaryota</taxon>
        <taxon>Viridiplantae</taxon>
        <taxon>Streptophyta</taxon>
        <taxon>Embryophyta</taxon>
        <taxon>Tracheophyta</taxon>
        <taxon>Spermatophyta</taxon>
        <taxon>Magnoliopsida</taxon>
        <taxon>eudicotyledons</taxon>
        <taxon>Gunneridae</taxon>
        <taxon>Pentapetalae</taxon>
        <taxon>asterids</taxon>
        <taxon>lamiids</taxon>
        <taxon>Lamiales</taxon>
        <taxon>Plantaginaceae</taxon>
        <taxon>Cheloneae</taxon>
        <taxon>Penstemon</taxon>
    </lineage>
</organism>
<proteinExistence type="predicted"/>